<dbReference type="Proteomes" id="UP001516400">
    <property type="component" value="Unassembled WGS sequence"/>
</dbReference>
<feature type="non-terminal residue" evidence="1">
    <location>
        <position position="129"/>
    </location>
</feature>
<accession>A0ABD2NTI0</accession>
<sequence length="129" mass="15229">MLIHLYFPVHGPSFNDCDRNSSVVKKKIRREDRVFTHQQYISLIIQSSSTAKFDVEQLNTEDIIDFEKWTQLNFKDKTLSLRTYGKEVPENQKVNFQVSTYYDYVFDRNKPGEVIANISQEIFVLSKVK</sequence>
<organism evidence="1 2">
    <name type="scientific">Cryptolaemus montrouzieri</name>
    <dbReference type="NCBI Taxonomy" id="559131"/>
    <lineage>
        <taxon>Eukaryota</taxon>
        <taxon>Metazoa</taxon>
        <taxon>Ecdysozoa</taxon>
        <taxon>Arthropoda</taxon>
        <taxon>Hexapoda</taxon>
        <taxon>Insecta</taxon>
        <taxon>Pterygota</taxon>
        <taxon>Neoptera</taxon>
        <taxon>Endopterygota</taxon>
        <taxon>Coleoptera</taxon>
        <taxon>Polyphaga</taxon>
        <taxon>Cucujiformia</taxon>
        <taxon>Coccinelloidea</taxon>
        <taxon>Coccinellidae</taxon>
        <taxon>Scymninae</taxon>
        <taxon>Scymnini</taxon>
        <taxon>Cryptolaemus</taxon>
    </lineage>
</organism>
<name>A0ABD2NTI0_9CUCU</name>
<keyword evidence="2" id="KW-1185">Reference proteome</keyword>
<evidence type="ECO:0000313" key="2">
    <source>
        <dbReference type="Proteomes" id="UP001516400"/>
    </source>
</evidence>
<dbReference type="AlphaFoldDB" id="A0ABD2NTI0"/>
<comment type="caution">
    <text evidence="1">The sequence shown here is derived from an EMBL/GenBank/DDBJ whole genome shotgun (WGS) entry which is preliminary data.</text>
</comment>
<reference evidence="1 2" key="1">
    <citation type="journal article" date="2021" name="BMC Biol.">
        <title>Horizontally acquired antibacterial genes associated with adaptive radiation of ladybird beetles.</title>
        <authorList>
            <person name="Li H.S."/>
            <person name="Tang X.F."/>
            <person name="Huang Y.H."/>
            <person name="Xu Z.Y."/>
            <person name="Chen M.L."/>
            <person name="Du X.Y."/>
            <person name="Qiu B.Y."/>
            <person name="Chen P.T."/>
            <person name="Zhang W."/>
            <person name="Slipinski A."/>
            <person name="Escalona H.E."/>
            <person name="Waterhouse R.M."/>
            <person name="Zwick A."/>
            <person name="Pang H."/>
        </authorList>
    </citation>
    <scope>NUCLEOTIDE SEQUENCE [LARGE SCALE GENOMIC DNA]</scope>
    <source>
        <strain evidence="1">SYSU2018</strain>
    </source>
</reference>
<gene>
    <name evidence="1" type="ORF">HHI36_005084</name>
</gene>
<protein>
    <submittedName>
        <fullName evidence="1">Uncharacterized protein</fullName>
    </submittedName>
</protein>
<dbReference type="EMBL" id="JABFTP020000144">
    <property type="protein sequence ID" value="KAL3281879.1"/>
    <property type="molecule type" value="Genomic_DNA"/>
</dbReference>
<evidence type="ECO:0000313" key="1">
    <source>
        <dbReference type="EMBL" id="KAL3281879.1"/>
    </source>
</evidence>
<proteinExistence type="predicted"/>